<reference evidence="1 2" key="1">
    <citation type="journal article" date="2018" name="Proc. Natl. Acad. Sci. U.S.A.">
        <title>Draft genome sequence of Camellia sinensis var. sinensis provides insights into the evolution of the tea genome and tea quality.</title>
        <authorList>
            <person name="Wei C."/>
            <person name="Yang H."/>
            <person name="Wang S."/>
            <person name="Zhao J."/>
            <person name="Liu C."/>
            <person name="Gao L."/>
            <person name="Xia E."/>
            <person name="Lu Y."/>
            <person name="Tai Y."/>
            <person name="She G."/>
            <person name="Sun J."/>
            <person name="Cao H."/>
            <person name="Tong W."/>
            <person name="Gao Q."/>
            <person name="Li Y."/>
            <person name="Deng W."/>
            <person name="Jiang X."/>
            <person name="Wang W."/>
            <person name="Chen Q."/>
            <person name="Zhang S."/>
            <person name="Li H."/>
            <person name="Wu J."/>
            <person name="Wang P."/>
            <person name="Li P."/>
            <person name="Shi C."/>
            <person name="Zheng F."/>
            <person name="Jian J."/>
            <person name="Huang B."/>
            <person name="Shan D."/>
            <person name="Shi M."/>
            <person name="Fang C."/>
            <person name="Yue Y."/>
            <person name="Li F."/>
            <person name="Li D."/>
            <person name="Wei S."/>
            <person name="Han B."/>
            <person name="Jiang C."/>
            <person name="Yin Y."/>
            <person name="Xia T."/>
            <person name="Zhang Z."/>
            <person name="Bennetzen J.L."/>
            <person name="Zhao S."/>
            <person name="Wan X."/>
        </authorList>
    </citation>
    <scope>NUCLEOTIDE SEQUENCE [LARGE SCALE GENOMIC DNA]</scope>
    <source>
        <strain evidence="2">cv. Shuchazao</strain>
        <tissue evidence="1">Leaf</tissue>
    </source>
</reference>
<comment type="caution">
    <text evidence="1">The sequence shown here is derived from an EMBL/GenBank/DDBJ whole genome shotgun (WGS) entry which is preliminary data.</text>
</comment>
<proteinExistence type="predicted"/>
<accession>A0A4S4DKZ8</accession>
<evidence type="ECO:0000313" key="2">
    <source>
        <dbReference type="Proteomes" id="UP000306102"/>
    </source>
</evidence>
<protein>
    <submittedName>
        <fullName evidence="1">Uncharacterized protein</fullName>
    </submittedName>
</protein>
<evidence type="ECO:0000313" key="1">
    <source>
        <dbReference type="EMBL" id="THG03598.1"/>
    </source>
</evidence>
<dbReference type="EMBL" id="SDRB02010922">
    <property type="protein sequence ID" value="THG03598.1"/>
    <property type="molecule type" value="Genomic_DNA"/>
</dbReference>
<dbReference type="AlphaFoldDB" id="A0A4S4DKZ8"/>
<name>A0A4S4DKZ8_CAMSN</name>
<organism evidence="1 2">
    <name type="scientific">Camellia sinensis var. sinensis</name>
    <name type="common">China tea</name>
    <dbReference type="NCBI Taxonomy" id="542762"/>
    <lineage>
        <taxon>Eukaryota</taxon>
        <taxon>Viridiplantae</taxon>
        <taxon>Streptophyta</taxon>
        <taxon>Embryophyta</taxon>
        <taxon>Tracheophyta</taxon>
        <taxon>Spermatophyta</taxon>
        <taxon>Magnoliopsida</taxon>
        <taxon>eudicotyledons</taxon>
        <taxon>Gunneridae</taxon>
        <taxon>Pentapetalae</taxon>
        <taxon>asterids</taxon>
        <taxon>Ericales</taxon>
        <taxon>Theaceae</taxon>
        <taxon>Camellia</taxon>
    </lineage>
</organism>
<keyword evidence="2" id="KW-1185">Reference proteome</keyword>
<sequence length="198" mass="22829">MQHEQRVSNLRIVANPVVWPQCQPLRSLFAPPFSLLPFPGPNSPQPHSHSIGLHASSIFFPSLPKPHEETSSEFLEAKNEEDKLPELLVNPEFDQSRAENEDWVSTLRKMKPSEEIHSPRYLPSLEKVRNHEPRDLFELELERVQIHEPRDPKHMASNGFEYNLEVGSVSESHSTCRFGVFRDLRTKTMGVTESEQRT</sequence>
<gene>
    <name evidence="1" type="ORF">TEA_006943</name>
</gene>
<dbReference type="Proteomes" id="UP000306102">
    <property type="component" value="Unassembled WGS sequence"/>
</dbReference>